<accession>A0A3M6QTR4</accession>
<evidence type="ECO:0000256" key="2">
    <source>
        <dbReference type="SAM" id="SignalP"/>
    </source>
</evidence>
<dbReference type="RefSeq" id="WP_122229533.1">
    <property type="nucleotide sequence ID" value="NZ_RDQO01000003.1"/>
</dbReference>
<organism evidence="3 4">
    <name type="scientific">Corticibacter populi</name>
    <dbReference type="NCBI Taxonomy" id="1550736"/>
    <lineage>
        <taxon>Bacteria</taxon>
        <taxon>Pseudomonadati</taxon>
        <taxon>Pseudomonadota</taxon>
        <taxon>Betaproteobacteria</taxon>
        <taxon>Burkholderiales</taxon>
        <taxon>Comamonadaceae</taxon>
        <taxon>Corticibacter</taxon>
    </lineage>
</organism>
<feature type="signal peptide" evidence="2">
    <location>
        <begin position="1"/>
        <end position="20"/>
    </location>
</feature>
<evidence type="ECO:0000256" key="1">
    <source>
        <dbReference type="SAM" id="MobiDB-lite"/>
    </source>
</evidence>
<dbReference type="InterPro" id="IPR011042">
    <property type="entry name" value="6-blade_b-propeller_TolB-like"/>
</dbReference>
<sequence length="321" mass="34396">MKGKKLFAWLLAALPLLATADQRIVLEDVGFAFPESVIHDAQRDVYLVSNVNGRAIDVDDNGFISRISPEGRVIDLKWIDGQRDGITLHAPKGLAIVGNVLYVADHGDAEGNVVRLFDLDSGAPVGEVKIPRSYFLNSLAALPSGDVLVTDSAWQLTLTTDDATQPLAPGARRHHDQSTWSPTGQDAIYRIGPDRKVSVFARSPELAQPNGIRLLESGNLLVGSSSASHVYELDPSGKKISVRYFPARGFDGVGKTPDGRILASGGGKLNVLWPGGKVDTHPGIDSHVTDLNFDLTRGRLLLPQGPANALVIEPLPAKADQ</sequence>
<dbReference type="Gene3D" id="2.120.10.30">
    <property type="entry name" value="TolB, C-terminal domain"/>
    <property type="match status" value="1"/>
</dbReference>
<dbReference type="EMBL" id="RDQO01000003">
    <property type="protein sequence ID" value="RMX05862.1"/>
    <property type="molecule type" value="Genomic_DNA"/>
</dbReference>
<keyword evidence="2" id="KW-0732">Signal</keyword>
<dbReference type="OrthoDB" id="9774579at2"/>
<name>A0A3M6QTR4_9BURK</name>
<evidence type="ECO:0000313" key="3">
    <source>
        <dbReference type="EMBL" id="RMX05862.1"/>
    </source>
</evidence>
<keyword evidence="4" id="KW-1185">Reference proteome</keyword>
<protein>
    <recommendedName>
        <fullName evidence="5">SMP-30/Gluconolactonase/LRE-like region domain-containing protein</fullName>
    </recommendedName>
</protein>
<evidence type="ECO:0008006" key="5">
    <source>
        <dbReference type="Google" id="ProtNLM"/>
    </source>
</evidence>
<gene>
    <name evidence="3" type="ORF">D8I35_11965</name>
</gene>
<proteinExistence type="predicted"/>
<dbReference type="SUPFAM" id="SSF63829">
    <property type="entry name" value="Calcium-dependent phosphotriesterase"/>
    <property type="match status" value="1"/>
</dbReference>
<evidence type="ECO:0000313" key="4">
    <source>
        <dbReference type="Proteomes" id="UP000278006"/>
    </source>
</evidence>
<dbReference type="Proteomes" id="UP000278006">
    <property type="component" value="Unassembled WGS sequence"/>
</dbReference>
<feature type="region of interest" description="Disordered" evidence="1">
    <location>
        <begin position="165"/>
        <end position="185"/>
    </location>
</feature>
<comment type="caution">
    <text evidence="3">The sequence shown here is derived from an EMBL/GenBank/DDBJ whole genome shotgun (WGS) entry which is preliminary data.</text>
</comment>
<reference evidence="3 4" key="1">
    <citation type="submission" date="2018-10" db="EMBL/GenBank/DDBJ databases">
        <title>Draft genome of Cortibacter populi DSM10536.</title>
        <authorList>
            <person name="Bernier A.-M."/>
            <person name="Bernard K."/>
        </authorList>
    </citation>
    <scope>NUCLEOTIDE SEQUENCE [LARGE SCALE GENOMIC DNA]</scope>
    <source>
        <strain evidence="3 4">DSM 105136</strain>
    </source>
</reference>
<feature type="chain" id="PRO_5018275529" description="SMP-30/Gluconolactonase/LRE-like region domain-containing protein" evidence="2">
    <location>
        <begin position="21"/>
        <end position="321"/>
    </location>
</feature>
<dbReference type="AlphaFoldDB" id="A0A3M6QTR4"/>